<dbReference type="PANTHER" id="PTHR11921:SF29">
    <property type="entry name" value="SUCCINATE DEHYDROGENASE [UBIQUINONE] IRON-SULFUR SUBUNIT, MITOCHONDRIAL"/>
    <property type="match status" value="1"/>
</dbReference>
<dbReference type="GO" id="GO:0051537">
    <property type="term" value="F:2 iron, 2 sulfur cluster binding"/>
    <property type="evidence" value="ECO:0007669"/>
    <property type="project" value="UniProtKB-KW"/>
</dbReference>
<dbReference type="SUPFAM" id="SSF46548">
    <property type="entry name" value="alpha-helical ferredoxin"/>
    <property type="match status" value="1"/>
</dbReference>
<dbReference type="InterPro" id="IPR017896">
    <property type="entry name" value="4Fe4S_Fe-S-bd"/>
</dbReference>
<dbReference type="EMBL" id="CP036274">
    <property type="protein sequence ID" value="QDU25838.1"/>
    <property type="molecule type" value="Genomic_DNA"/>
</dbReference>
<dbReference type="AlphaFoldDB" id="A0A517Y6H7"/>
<dbReference type="GO" id="GO:0051538">
    <property type="term" value="F:3 iron, 4 sulfur cluster binding"/>
    <property type="evidence" value="ECO:0007669"/>
    <property type="project" value="UniProtKB-KW"/>
</dbReference>
<dbReference type="GO" id="GO:0008177">
    <property type="term" value="F:succinate dehydrogenase (quinone) activity"/>
    <property type="evidence" value="ECO:0007669"/>
    <property type="project" value="UniProtKB-EC"/>
</dbReference>
<dbReference type="GO" id="GO:0009055">
    <property type="term" value="F:electron transfer activity"/>
    <property type="evidence" value="ECO:0007669"/>
    <property type="project" value="InterPro"/>
</dbReference>
<dbReference type="Gene3D" id="1.10.1060.10">
    <property type="entry name" value="Alpha-helical ferredoxin"/>
    <property type="match status" value="1"/>
</dbReference>
<keyword evidence="11" id="KW-0411">Iron-sulfur</keyword>
<dbReference type="InterPro" id="IPR025192">
    <property type="entry name" value="Succ_DH/fum_Rdtase_N"/>
</dbReference>
<dbReference type="SUPFAM" id="SSF54292">
    <property type="entry name" value="2Fe-2S ferredoxin-like"/>
    <property type="match status" value="1"/>
</dbReference>
<gene>
    <name evidence="15" type="primary">frdB_1</name>
    <name evidence="15" type="ORF">ETAA8_09100</name>
</gene>
<dbReference type="InterPro" id="IPR017900">
    <property type="entry name" value="4Fe4S_Fe_S_CS"/>
</dbReference>
<dbReference type="PROSITE" id="PS00198">
    <property type="entry name" value="4FE4S_FER_1"/>
    <property type="match status" value="1"/>
</dbReference>
<dbReference type="InterPro" id="IPR009051">
    <property type="entry name" value="Helical_ferredxn"/>
</dbReference>
<dbReference type="EC" id="1.3.5.1" evidence="4"/>
<dbReference type="PANTHER" id="PTHR11921">
    <property type="entry name" value="SUCCINATE DEHYDROGENASE IRON-SULFUR PROTEIN"/>
    <property type="match status" value="1"/>
</dbReference>
<dbReference type="GO" id="GO:0051539">
    <property type="term" value="F:4 iron, 4 sulfur cluster binding"/>
    <property type="evidence" value="ECO:0007669"/>
    <property type="project" value="UniProtKB-KW"/>
</dbReference>
<evidence type="ECO:0000256" key="11">
    <source>
        <dbReference type="ARBA" id="ARBA00023014"/>
    </source>
</evidence>
<comment type="cofactor">
    <cofactor evidence="13">
        <name>[2Fe-2S] cluster</name>
        <dbReference type="ChEBI" id="CHEBI:190135"/>
    </cofactor>
</comment>
<dbReference type="GO" id="GO:0022904">
    <property type="term" value="P:respiratory electron transport chain"/>
    <property type="evidence" value="ECO:0007669"/>
    <property type="project" value="TreeGrafter"/>
</dbReference>
<evidence type="ECO:0000256" key="1">
    <source>
        <dbReference type="ARBA" id="ARBA00001927"/>
    </source>
</evidence>
<dbReference type="Proteomes" id="UP000315017">
    <property type="component" value="Chromosome"/>
</dbReference>
<keyword evidence="10" id="KW-0408">Iron</keyword>
<reference evidence="15 16" key="1">
    <citation type="submission" date="2019-02" db="EMBL/GenBank/DDBJ databases">
        <title>Deep-cultivation of Planctomycetes and their phenomic and genomic characterization uncovers novel biology.</title>
        <authorList>
            <person name="Wiegand S."/>
            <person name="Jogler M."/>
            <person name="Boedeker C."/>
            <person name="Pinto D."/>
            <person name="Vollmers J."/>
            <person name="Rivas-Marin E."/>
            <person name="Kohn T."/>
            <person name="Peeters S.H."/>
            <person name="Heuer A."/>
            <person name="Rast P."/>
            <person name="Oberbeckmann S."/>
            <person name="Bunk B."/>
            <person name="Jeske O."/>
            <person name="Meyerdierks A."/>
            <person name="Storesund J.E."/>
            <person name="Kallscheuer N."/>
            <person name="Luecker S."/>
            <person name="Lage O.M."/>
            <person name="Pohl T."/>
            <person name="Merkel B.J."/>
            <person name="Hornburger P."/>
            <person name="Mueller R.-W."/>
            <person name="Bruemmer F."/>
            <person name="Labrenz M."/>
            <person name="Spormann A.M."/>
            <person name="Op den Camp H."/>
            <person name="Overmann J."/>
            <person name="Amann R."/>
            <person name="Jetten M.S.M."/>
            <person name="Mascher T."/>
            <person name="Medema M.H."/>
            <person name="Devos D.P."/>
            <person name="Kaster A.-K."/>
            <person name="Ovreas L."/>
            <person name="Rohde M."/>
            <person name="Galperin M.Y."/>
            <person name="Jogler C."/>
        </authorList>
    </citation>
    <scope>NUCLEOTIDE SEQUENCE [LARGE SCALE GENOMIC DNA]</scope>
    <source>
        <strain evidence="15 16">ETA_A8</strain>
    </source>
</reference>
<keyword evidence="9" id="KW-0560">Oxidoreductase</keyword>
<evidence type="ECO:0000256" key="6">
    <source>
        <dbReference type="ARBA" id="ARBA00022532"/>
    </source>
</evidence>
<keyword evidence="16" id="KW-1185">Reference proteome</keyword>
<evidence type="ECO:0000313" key="15">
    <source>
        <dbReference type="EMBL" id="QDU25838.1"/>
    </source>
</evidence>
<name>A0A517Y6H7_9BACT</name>
<dbReference type="NCBIfam" id="TIGR00384">
    <property type="entry name" value="dhsB"/>
    <property type="match status" value="1"/>
</dbReference>
<evidence type="ECO:0000256" key="8">
    <source>
        <dbReference type="ARBA" id="ARBA00022723"/>
    </source>
</evidence>
<evidence type="ECO:0000256" key="13">
    <source>
        <dbReference type="ARBA" id="ARBA00034078"/>
    </source>
</evidence>
<evidence type="ECO:0000256" key="4">
    <source>
        <dbReference type="ARBA" id="ARBA00012792"/>
    </source>
</evidence>
<dbReference type="Pfam" id="PF13085">
    <property type="entry name" value="Fer2_3"/>
    <property type="match status" value="1"/>
</dbReference>
<evidence type="ECO:0000256" key="10">
    <source>
        <dbReference type="ARBA" id="ARBA00023004"/>
    </source>
</evidence>
<sequence>MGNMNGPAARQLFEGTDSVNDAEGWVSVRILRQDHPAEASYWQSFLIRREPGLNVTGVLQRIATEPKTTSGEIVAPIAYEANCLEEVCGSCTMLVNGRTRQACSALVERLVADQPGEIELRPLSKFLVVRDLVVDRRRLFRALEKVEAWIPVDGYYDQGPGPRQSQQEQQQAYPLSECMSCGCCLEACPQYNLAQIQKAEGESEAEFKARQDIHFDRTFIGAHAMNQVVLINSHPTGRFNAGKRLDAVTTEGGIQQCGNAQNCTAVCPKHIPLTDSWGRIGRTATLHAIKKFFG</sequence>
<dbReference type="NCBIfam" id="NF006391">
    <property type="entry name" value="PRK08640.1"/>
    <property type="match status" value="1"/>
</dbReference>
<evidence type="ECO:0000256" key="12">
    <source>
        <dbReference type="ARBA" id="ARBA00023291"/>
    </source>
</evidence>
<keyword evidence="8" id="KW-0479">Metal-binding</keyword>
<dbReference type="GO" id="GO:0006099">
    <property type="term" value="P:tricarboxylic acid cycle"/>
    <property type="evidence" value="ECO:0007669"/>
    <property type="project" value="UniProtKB-KW"/>
</dbReference>
<accession>A0A517Y6H7</accession>
<dbReference type="PROSITE" id="PS51379">
    <property type="entry name" value="4FE4S_FER_2"/>
    <property type="match status" value="1"/>
</dbReference>
<comment type="cofactor">
    <cofactor evidence="2">
        <name>[4Fe-4S] cluster</name>
        <dbReference type="ChEBI" id="CHEBI:49883"/>
    </cofactor>
</comment>
<keyword evidence="12" id="KW-0003">3Fe-4S</keyword>
<comment type="similarity">
    <text evidence="3">Belongs to the succinate dehydrogenase/fumarate reductase iron-sulfur protein family.</text>
</comment>
<evidence type="ECO:0000259" key="14">
    <source>
        <dbReference type="PROSITE" id="PS51379"/>
    </source>
</evidence>
<evidence type="ECO:0000256" key="5">
    <source>
        <dbReference type="ARBA" id="ARBA00022485"/>
    </source>
</evidence>
<evidence type="ECO:0000313" key="16">
    <source>
        <dbReference type="Proteomes" id="UP000315017"/>
    </source>
</evidence>
<dbReference type="InterPro" id="IPR012675">
    <property type="entry name" value="Beta-grasp_dom_sf"/>
</dbReference>
<evidence type="ECO:0000256" key="9">
    <source>
        <dbReference type="ARBA" id="ARBA00023002"/>
    </source>
</evidence>
<keyword evidence="6" id="KW-0816">Tricarboxylic acid cycle</keyword>
<feature type="domain" description="4Fe-4S ferredoxin-type" evidence="14">
    <location>
        <begin position="168"/>
        <end position="199"/>
    </location>
</feature>
<comment type="cofactor">
    <cofactor evidence="1">
        <name>[3Fe-4S] cluster</name>
        <dbReference type="ChEBI" id="CHEBI:21137"/>
    </cofactor>
</comment>
<protein>
    <recommendedName>
        <fullName evidence="4">succinate dehydrogenase</fullName>
        <ecNumber evidence="4">1.3.5.1</ecNumber>
    </recommendedName>
</protein>
<dbReference type="InterPro" id="IPR036010">
    <property type="entry name" value="2Fe-2S_ferredoxin-like_sf"/>
</dbReference>
<evidence type="ECO:0000256" key="3">
    <source>
        <dbReference type="ARBA" id="ARBA00009433"/>
    </source>
</evidence>
<keyword evidence="5" id="KW-0004">4Fe-4S</keyword>
<proteinExistence type="inferred from homology"/>
<evidence type="ECO:0000256" key="7">
    <source>
        <dbReference type="ARBA" id="ARBA00022714"/>
    </source>
</evidence>
<dbReference type="KEGG" id="aagg:ETAA8_09100"/>
<dbReference type="GO" id="GO:0046872">
    <property type="term" value="F:metal ion binding"/>
    <property type="evidence" value="ECO:0007669"/>
    <property type="project" value="UniProtKB-KW"/>
</dbReference>
<evidence type="ECO:0000256" key="2">
    <source>
        <dbReference type="ARBA" id="ARBA00001966"/>
    </source>
</evidence>
<dbReference type="Gene3D" id="3.10.20.30">
    <property type="match status" value="1"/>
</dbReference>
<dbReference type="InterPro" id="IPR050573">
    <property type="entry name" value="SDH/FRD_Iron-Sulfur"/>
</dbReference>
<keyword evidence="7" id="KW-0001">2Fe-2S</keyword>
<dbReference type="InterPro" id="IPR004489">
    <property type="entry name" value="Succ_DH/fum_Rdtase_Fe-S"/>
</dbReference>
<dbReference type="Pfam" id="PF13183">
    <property type="entry name" value="Fer4_8"/>
    <property type="match status" value="1"/>
</dbReference>
<organism evidence="15 16">
    <name type="scientific">Anatilimnocola aggregata</name>
    <dbReference type="NCBI Taxonomy" id="2528021"/>
    <lineage>
        <taxon>Bacteria</taxon>
        <taxon>Pseudomonadati</taxon>
        <taxon>Planctomycetota</taxon>
        <taxon>Planctomycetia</taxon>
        <taxon>Pirellulales</taxon>
        <taxon>Pirellulaceae</taxon>
        <taxon>Anatilimnocola</taxon>
    </lineage>
</organism>